<keyword evidence="4 6" id="KW-1133">Transmembrane helix</keyword>
<keyword evidence="5 6" id="KW-0472">Membrane</keyword>
<accession>A0A1M6BA64</accession>
<dbReference type="PANTHER" id="PTHR32322:SF18">
    <property type="entry name" value="S-ADENOSYLMETHIONINE_S-ADENOSYLHOMOCYSTEINE TRANSPORTER"/>
    <property type="match status" value="1"/>
</dbReference>
<keyword evidence="2" id="KW-1003">Cell membrane</keyword>
<evidence type="ECO:0000313" key="9">
    <source>
        <dbReference type="Proteomes" id="UP000183982"/>
    </source>
</evidence>
<dbReference type="InterPro" id="IPR050638">
    <property type="entry name" value="AA-Vitamin_Transporters"/>
</dbReference>
<dbReference type="RefSeq" id="WP_083599186.1">
    <property type="nucleotide sequence ID" value="NZ_FQZQ01000001.1"/>
</dbReference>
<feature type="transmembrane region" description="Helical" evidence="6">
    <location>
        <begin position="83"/>
        <end position="104"/>
    </location>
</feature>
<comment type="subcellular location">
    <subcellularLocation>
        <location evidence="1">Cell membrane</location>
        <topology evidence="1">Multi-pass membrane protein</topology>
    </subcellularLocation>
</comment>
<feature type="transmembrane region" description="Helical" evidence="6">
    <location>
        <begin position="139"/>
        <end position="158"/>
    </location>
</feature>
<dbReference type="InterPro" id="IPR037185">
    <property type="entry name" value="EmrE-like"/>
</dbReference>
<evidence type="ECO:0000313" key="8">
    <source>
        <dbReference type="EMBL" id="SHI45631.1"/>
    </source>
</evidence>
<evidence type="ECO:0000256" key="1">
    <source>
        <dbReference type="ARBA" id="ARBA00004651"/>
    </source>
</evidence>
<evidence type="ECO:0000256" key="3">
    <source>
        <dbReference type="ARBA" id="ARBA00022692"/>
    </source>
</evidence>
<protein>
    <submittedName>
        <fullName evidence="8">EamA-like transporter family protein</fullName>
    </submittedName>
</protein>
<evidence type="ECO:0000256" key="4">
    <source>
        <dbReference type="ARBA" id="ARBA00022989"/>
    </source>
</evidence>
<feature type="transmembrane region" description="Helical" evidence="6">
    <location>
        <begin position="230"/>
        <end position="253"/>
    </location>
</feature>
<feature type="transmembrane region" description="Helical" evidence="6">
    <location>
        <begin position="110"/>
        <end position="127"/>
    </location>
</feature>
<feature type="transmembrane region" description="Helical" evidence="6">
    <location>
        <begin position="260"/>
        <end position="279"/>
    </location>
</feature>
<keyword evidence="9" id="KW-1185">Reference proteome</keyword>
<dbReference type="InterPro" id="IPR000620">
    <property type="entry name" value="EamA_dom"/>
</dbReference>
<dbReference type="GO" id="GO:0005886">
    <property type="term" value="C:plasma membrane"/>
    <property type="evidence" value="ECO:0007669"/>
    <property type="project" value="UniProtKB-SubCell"/>
</dbReference>
<dbReference type="Proteomes" id="UP000183982">
    <property type="component" value="Unassembled WGS sequence"/>
</dbReference>
<dbReference type="OrthoDB" id="7685518at2"/>
<dbReference type="EMBL" id="FQZQ01000001">
    <property type="protein sequence ID" value="SHI45631.1"/>
    <property type="molecule type" value="Genomic_DNA"/>
</dbReference>
<sequence>MSVTGPDTARFDTAARHRQVLSGNALGIAAVLSWSVGFPAAELLLTSWPPLALITGRFVISVCVLMVLWLSVDGPSAVINARWGRGTLVGSVTFGLGAYLLLLAQYFTDPVTVAIIASTTPIAATLVEMVTGNRRLSGMFAFGLGASVIGGIVATGSADVGNLGLGALSAITSGFLFSIGSHCCVRDLPSLSPIGRSAVTLAGGLLFAGGALIISHTLGMEVLPNQPVDASQIGLLLIYALAGMAFSQVMWIACVGRLGVALASFHMNVAPFYVMLIMLALGAGWNWGTALGAGIVIIGVILAQTPPPRRRV</sequence>
<dbReference type="AlphaFoldDB" id="A0A1M6BA64"/>
<organism evidence="8 9">
    <name type="scientific">Shimia gijangensis</name>
    <dbReference type="NCBI Taxonomy" id="1470563"/>
    <lineage>
        <taxon>Bacteria</taxon>
        <taxon>Pseudomonadati</taxon>
        <taxon>Pseudomonadota</taxon>
        <taxon>Alphaproteobacteria</taxon>
        <taxon>Rhodobacterales</taxon>
        <taxon>Roseobacteraceae</taxon>
    </lineage>
</organism>
<feature type="transmembrane region" description="Helical" evidence="6">
    <location>
        <begin position="25"/>
        <end position="45"/>
    </location>
</feature>
<feature type="transmembrane region" description="Helical" evidence="6">
    <location>
        <begin position="285"/>
        <end position="303"/>
    </location>
</feature>
<keyword evidence="3 6" id="KW-0812">Transmembrane</keyword>
<proteinExistence type="predicted"/>
<feature type="transmembrane region" description="Helical" evidence="6">
    <location>
        <begin position="197"/>
        <end position="218"/>
    </location>
</feature>
<feature type="domain" description="EamA" evidence="7">
    <location>
        <begin position="22"/>
        <end position="153"/>
    </location>
</feature>
<gene>
    <name evidence="8" type="ORF">SAMN05444000_101169</name>
</gene>
<evidence type="ECO:0000256" key="2">
    <source>
        <dbReference type="ARBA" id="ARBA00022475"/>
    </source>
</evidence>
<dbReference type="PANTHER" id="PTHR32322">
    <property type="entry name" value="INNER MEMBRANE TRANSPORTER"/>
    <property type="match status" value="1"/>
</dbReference>
<name>A0A1M6BA64_9RHOB</name>
<dbReference type="SUPFAM" id="SSF103481">
    <property type="entry name" value="Multidrug resistance efflux transporter EmrE"/>
    <property type="match status" value="2"/>
</dbReference>
<evidence type="ECO:0000256" key="5">
    <source>
        <dbReference type="ARBA" id="ARBA00023136"/>
    </source>
</evidence>
<dbReference type="Pfam" id="PF00892">
    <property type="entry name" value="EamA"/>
    <property type="match status" value="1"/>
</dbReference>
<evidence type="ECO:0000256" key="6">
    <source>
        <dbReference type="SAM" id="Phobius"/>
    </source>
</evidence>
<evidence type="ECO:0000259" key="7">
    <source>
        <dbReference type="Pfam" id="PF00892"/>
    </source>
</evidence>
<feature type="transmembrane region" description="Helical" evidence="6">
    <location>
        <begin position="164"/>
        <end position="185"/>
    </location>
</feature>
<reference evidence="9" key="1">
    <citation type="submission" date="2016-11" db="EMBL/GenBank/DDBJ databases">
        <authorList>
            <person name="Varghese N."/>
            <person name="Submissions S."/>
        </authorList>
    </citation>
    <scope>NUCLEOTIDE SEQUENCE [LARGE SCALE GENOMIC DNA]</scope>
    <source>
        <strain evidence="9">DSM 100564</strain>
    </source>
</reference>
<feature type="transmembrane region" description="Helical" evidence="6">
    <location>
        <begin position="51"/>
        <end position="71"/>
    </location>
</feature>